<dbReference type="InterPro" id="IPR058982">
    <property type="entry name" value="Beta-barrel_AprE"/>
</dbReference>
<dbReference type="AlphaFoldDB" id="A0A1I5BUQ8"/>
<keyword evidence="4 9" id="KW-1003">Cell membrane</keyword>
<evidence type="ECO:0000256" key="9">
    <source>
        <dbReference type="RuleBase" id="RU365093"/>
    </source>
</evidence>
<comment type="similarity">
    <text evidence="2 9">Belongs to the membrane fusion protein (MFP) (TC 8.A.1) family.</text>
</comment>
<evidence type="ECO:0000256" key="3">
    <source>
        <dbReference type="ARBA" id="ARBA00022448"/>
    </source>
</evidence>
<evidence type="ECO:0000256" key="6">
    <source>
        <dbReference type="ARBA" id="ARBA00022692"/>
    </source>
</evidence>
<dbReference type="NCBIfam" id="TIGR01843">
    <property type="entry name" value="type_I_hlyD"/>
    <property type="match status" value="1"/>
</dbReference>
<dbReference type="PANTHER" id="PTHR30386:SF26">
    <property type="entry name" value="TRANSPORT PROTEIN COMB"/>
    <property type="match status" value="1"/>
</dbReference>
<dbReference type="OrthoDB" id="9810980at2"/>
<evidence type="ECO:0000313" key="13">
    <source>
        <dbReference type="Proteomes" id="UP000199236"/>
    </source>
</evidence>
<evidence type="ECO:0000256" key="2">
    <source>
        <dbReference type="ARBA" id="ARBA00009477"/>
    </source>
</evidence>
<dbReference type="PANTHER" id="PTHR30386">
    <property type="entry name" value="MEMBRANE FUSION SUBUNIT OF EMRAB-TOLC MULTIDRUG EFFLUX PUMP"/>
    <property type="match status" value="1"/>
</dbReference>
<dbReference type="Gene3D" id="2.40.50.100">
    <property type="match status" value="1"/>
</dbReference>
<name>A0A1I5BUQ8_9HYPH</name>
<dbReference type="GO" id="GO:0005886">
    <property type="term" value="C:plasma membrane"/>
    <property type="evidence" value="ECO:0007669"/>
    <property type="project" value="UniProtKB-SubCell"/>
</dbReference>
<feature type="domain" description="AprE-like long alpha-helical hairpin" evidence="10">
    <location>
        <begin position="147"/>
        <end position="330"/>
    </location>
</feature>
<keyword evidence="7 9" id="KW-1133">Transmembrane helix</keyword>
<keyword evidence="8 9" id="KW-0472">Membrane</keyword>
<sequence length="484" mass="53541">MWDHIPEGKAGRFSGLEYEHNGYGSCAFPRKMRGHSGVNSVKLFASKSTGLDSKTLTLPLALEAEQPPQLFAYVVTGCFIFLGAFIIWAFVTSVLEVTHAGGQIQPAGSVQTIQHLEGGYIDQILVSEGDRVKAGQPLVRLRPTATESERDQLAIRAASLRMAISTTDALMQQQESVSFGEEGRLYSNIAQSQMSVFSSEKDRINRELAKYASQLARREAEYRATIAEQKSAVKRMEIAKEQFTMLDGLLKQQYASRRSVLEAEAALEEARSRLYSLDGRLSTTREQVKEAQIQLEEARAKIFSDLAKEKSKNASELAEVDRLLTKQQDRVTSLDLTAPTDGIVQELPVNSVGAVVRSGEVVARIVPDDRKIIAEVRVKPKDIGHIHLNADAKVTVSTFDPYVFGSLEGNVKTISATSFEDENGQPYFRVQIALDHNEFNRKGMAYPVLPGMVVTADIVTGSKSLARYLLKPVYRSMDVAFSER</sequence>
<feature type="transmembrane region" description="Helical" evidence="9">
    <location>
        <begin position="70"/>
        <end position="91"/>
    </location>
</feature>
<dbReference type="Gene3D" id="2.40.30.170">
    <property type="match status" value="1"/>
</dbReference>
<evidence type="ECO:0000256" key="5">
    <source>
        <dbReference type="ARBA" id="ARBA00022519"/>
    </source>
</evidence>
<dbReference type="Pfam" id="PF25994">
    <property type="entry name" value="HH_AprE"/>
    <property type="match status" value="1"/>
</dbReference>
<evidence type="ECO:0000256" key="1">
    <source>
        <dbReference type="ARBA" id="ARBA00004377"/>
    </source>
</evidence>
<dbReference type="Proteomes" id="UP000199236">
    <property type="component" value="Unassembled WGS sequence"/>
</dbReference>
<evidence type="ECO:0000256" key="7">
    <source>
        <dbReference type="ARBA" id="ARBA00022989"/>
    </source>
</evidence>
<organism evidence="12 13">
    <name type="scientific">Cohaesibacter marisflavi</name>
    <dbReference type="NCBI Taxonomy" id="655353"/>
    <lineage>
        <taxon>Bacteria</taxon>
        <taxon>Pseudomonadati</taxon>
        <taxon>Pseudomonadota</taxon>
        <taxon>Alphaproteobacteria</taxon>
        <taxon>Hyphomicrobiales</taxon>
        <taxon>Cohaesibacteraceae</taxon>
    </lineage>
</organism>
<evidence type="ECO:0000256" key="4">
    <source>
        <dbReference type="ARBA" id="ARBA00022475"/>
    </source>
</evidence>
<evidence type="ECO:0000313" key="12">
    <source>
        <dbReference type="EMBL" id="SFN78445.1"/>
    </source>
</evidence>
<dbReference type="Pfam" id="PF26002">
    <property type="entry name" value="Beta-barrel_AprE"/>
    <property type="match status" value="1"/>
</dbReference>
<dbReference type="InterPro" id="IPR050739">
    <property type="entry name" value="MFP"/>
</dbReference>
<dbReference type="PRINTS" id="PR01490">
    <property type="entry name" value="RTXTOXIND"/>
</dbReference>
<reference evidence="12 13" key="1">
    <citation type="submission" date="2016-10" db="EMBL/GenBank/DDBJ databases">
        <authorList>
            <person name="de Groot N.N."/>
        </authorList>
    </citation>
    <scope>NUCLEOTIDE SEQUENCE [LARGE SCALE GENOMIC DNA]</scope>
    <source>
        <strain evidence="12 13">CGMCC 1.9157</strain>
    </source>
</reference>
<evidence type="ECO:0000256" key="8">
    <source>
        <dbReference type="ARBA" id="ARBA00023136"/>
    </source>
</evidence>
<comment type="subcellular location">
    <subcellularLocation>
        <location evidence="1 9">Cell inner membrane</location>
        <topology evidence="1 9">Single-pass membrane protein</topology>
    </subcellularLocation>
</comment>
<keyword evidence="6 9" id="KW-0812">Transmembrane</keyword>
<accession>A0A1I5BUQ8</accession>
<proteinExistence type="inferred from homology"/>
<feature type="domain" description="AprE-like beta-barrel" evidence="11">
    <location>
        <begin position="373"/>
        <end position="461"/>
    </location>
</feature>
<dbReference type="STRING" id="655353.SAMN04488056_1024"/>
<dbReference type="GO" id="GO:0015031">
    <property type="term" value="P:protein transport"/>
    <property type="evidence" value="ECO:0007669"/>
    <property type="project" value="InterPro"/>
</dbReference>
<protein>
    <recommendedName>
        <fullName evidence="9">Membrane fusion protein (MFP) family protein</fullName>
    </recommendedName>
</protein>
<keyword evidence="3 9" id="KW-0813">Transport</keyword>
<gene>
    <name evidence="12" type="ORF">SAMN04488056_1024</name>
</gene>
<keyword evidence="5 9" id="KW-0997">Cell inner membrane</keyword>
<dbReference type="InterPro" id="IPR010129">
    <property type="entry name" value="T1SS_HlyD"/>
</dbReference>
<evidence type="ECO:0000259" key="11">
    <source>
        <dbReference type="Pfam" id="PF26002"/>
    </source>
</evidence>
<dbReference type="EMBL" id="FOVR01000002">
    <property type="protein sequence ID" value="SFN78445.1"/>
    <property type="molecule type" value="Genomic_DNA"/>
</dbReference>
<dbReference type="SUPFAM" id="SSF111369">
    <property type="entry name" value="HlyD-like secretion proteins"/>
    <property type="match status" value="1"/>
</dbReference>
<dbReference type="InterPro" id="IPR058781">
    <property type="entry name" value="HH_AprE-like"/>
</dbReference>
<keyword evidence="13" id="KW-1185">Reference proteome</keyword>
<evidence type="ECO:0000259" key="10">
    <source>
        <dbReference type="Pfam" id="PF25994"/>
    </source>
</evidence>